<accession>A0A346D7B2</accession>
<dbReference type="SUPFAM" id="SSF53901">
    <property type="entry name" value="Thiolase-like"/>
    <property type="match status" value="2"/>
</dbReference>
<dbReference type="Pfam" id="PF02801">
    <property type="entry name" value="Ketoacyl-synt_C"/>
    <property type="match status" value="1"/>
</dbReference>
<dbReference type="PANTHER" id="PTHR11712">
    <property type="entry name" value="POLYKETIDE SYNTHASE-RELATED"/>
    <property type="match status" value="1"/>
</dbReference>
<dbReference type="AlphaFoldDB" id="A0A346D7B2"/>
<organism evidence="5">
    <name type="scientific">Pyxidicoccus fallax</name>
    <dbReference type="NCBI Taxonomy" id="394095"/>
    <lineage>
        <taxon>Bacteria</taxon>
        <taxon>Pseudomonadati</taxon>
        <taxon>Myxococcota</taxon>
        <taxon>Myxococcia</taxon>
        <taxon>Myxococcales</taxon>
        <taxon>Cystobacterineae</taxon>
        <taxon>Myxococcaceae</taxon>
        <taxon>Pyxidicoccus</taxon>
    </lineage>
</organism>
<dbReference type="GO" id="GO:0006633">
    <property type="term" value="P:fatty acid biosynthetic process"/>
    <property type="evidence" value="ECO:0007669"/>
    <property type="project" value="TreeGrafter"/>
</dbReference>
<dbReference type="SMART" id="SM00825">
    <property type="entry name" value="PKS_KS"/>
    <property type="match status" value="1"/>
</dbReference>
<dbReference type="RefSeq" id="WP_169347313.1">
    <property type="nucleotide sequence ID" value="NZ_JABBJJ010000119.1"/>
</dbReference>
<dbReference type="InterPro" id="IPR016039">
    <property type="entry name" value="Thiolase-like"/>
</dbReference>
<dbReference type="InterPro" id="IPR020841">
    <property type="entry name" value="PKS_Beta-ketoAc_synthase_dom"/>
</dbReference>
<feature type="domain" description="Ketosynthase family 3 (KS3)" evidence="4">
    <location>
        <begin position="4"/>
        <end position="418"/>
    </location>
</feature>
<keyword evidence="7" id="KW-1185">Reference proteome</keyword>
<protein>
    <submittedName>
        <fullName evidence="5">Beta-ketoacyl synthase alpha</fullName>
    </submittedName>
    <submittedName>
        <fullName evidence="6">Beta-ketoacyl-[acyl-carrier-protein] synthase family protein</fullName>
    </submittedName>
</protein>
<dbReference type="PANTHER" id="PTHR11712:SF336">
    <property type="entry name" value="3-OXOACYL-[ACYL-CARRIER-PROTEIN] SYNTHASE, MITOCHONDRIAL"/>
    <property type="match status" value="1"/>
</dbReference>
<dbReference type="GO" id="GO:0004315">
    <property type="term" value="F:3-oxoacyl-[acyl-carrier-protein] synthase activity"/>
    <property type="evidence" value="ECO:0007669"/>
    <property type="project" value="TreeGrafter"/>
</dbReference>
<dbReference type="FunFam" id="3.40.47.10:FF:000018">
    <property type="entry name" value="3-oxoacyl-[acyl-carrier-protein] synthase 2"/>
    <property type="match status" value="1"/>
</dbReference>
<evidence type="ECO:0000313" key="6">
    <source>
        <dbReference type="EMBL" id="NMO18038.1"/>
    </source>
</evidence>
<dbReference type="PROSITE" id="PS52004">
    <property type="entry name" value="KS3_2"/>
    <property type="match status" value="1"/>
</dbReference>
<sequence>MKQRRRVVVTGIGIVAPNGVGKQAFWANAMAGRSGVHPVEVFPTRGFKSRIAGQALDFDPLAQGLTAEQARRLDRYIQFALVAAREAVAESGLENAQVDKERVGVCVGNAICGTPLMERDFLVLTERGTRPIAPEKVRSTLYQAATFNVASAEVASRYGALGPSTALTTGCTGGLDAIGFALDCIRNGDADVMIAGAAEAPITPVAMAAFDVIGALSKRNDAPQKASRPYDKNRDGFVLGEGAGILILEERSHALRRGAPILAEVRGFGSCNNAFHMTDLPADGAALARSLRLALDDAGMRGTEVDYVSAHGSSTAQNDANETAALKSVLGAHAYEVPISSLKSMCGHPLAAANALEAVSSVLTLTRGELPPTINYETPDPACDLDYVPNEGRRKQVDVVLKGASGFSGIHSALVLTRPDYEGGLS</sequence>
<evidence type="ECO:0000256" key="3">
    <source>
        <dbReference type="RuleBase" id="RU003694"/>
    </source>
</evidence>
<dbReference type="EMBL" id="MH048639">
    <property type="protein sequence ID" value="AXM42927.1"/>
    <property type="molecule type" value="Genomic_DNA"/>
</dbReference>
<dbReference type="Proteomes" id="UP000518300">
    <property type="component" value="Unassembled WGS sequence"/>
</dbReference>
<evidence type="ECO:0000313" key="5">
    <source>
        <dbReference type="EMBL" id="AXM42927.1"/>
    </source>
</evidence>
<dbReference type="Pfam" id="PF00109">
    <property type="entry name" value="ketoacyl-synt"/>
    <property type="match status" value="1"/>
</dbReference>
<proteinExistence type="inferred from homology"/>
<dbReference type="GO" id="GO:0005829">
    <property type="term" value="C:cytosol"/>
    <property type="evidence" value="ECO:0007669"/>
    <property type="project" value="TreeGrafter"/>
</dbReference>
<evidence type="ECO:0000259" key="4">
    <source>
        <dbReference type="PROSITE" id="PS52004"/>
    </source>
</evidence>
<dbReference type="NCBIfam" id="NF005589">
    <property type="entry name" value="PRK07314.1"/>
    <property type="match status" value="1"/>
</dbReference>
<comment type="similarity">
    <text evidence="1 3">Belongs to the thiolase-like superfamily. Beta-ketoacyl-ACP synthases family.</text>
</comment>
<reference evidence="5" key="1">
    <citation type="journal article" date="2018" name="Chem. Sci.">
        <title>Self-resistance guided genome mining uncovers new topoisomerase inhibitors from myxobacteria.</title>
        <authorList>
            <person name="Panter F."/>
            <person name="Krug D."/>
            <person name="Baumann S."/>
            <person name="Muller R."/>
        </authorList>
    </citation>
    <scope>NUCLEOTIDE SEQUENCE</scope>
    <source>
        <strain evidence="5">And48</strain>
    </source>
</reference>
<dbReference type="InterPro" id="IPR014030">
    <property type="entry name" value="Ketoacyl_synth_N"/>
</dbReference>
<dbReference type="CDD" id="cd00834">
    <property type="entry name" value="KAS_I_II"/>
    <property type="match status" value="1"/>
</dbReference>
<reference evidence="6 7" key="2">
    <citation type="submission" date="2020-04" db="EMBL/GenBank/DDBJ databases">
        <title>Draft genome of Pyxidicoccus fallax type strain.</title>
        <authorList>
            <person name="Whitworth D.E."/>
        </authorList>
    </citation>
    <scope>NUCLEOTIDE SEQUENCE [LARGE SCALE GENOMIC DNA]</scope>
    <source>
        <strain evidence="6 7">DSM 14698</strain>
    </source>
</reference>
<dbReference type="InterPro" id="IPR014031">
    <property type="entry name" value="Ketoacyl_synth_C"/>
</dbReference>
<dbReference type="InterPro" id="IPR000794">
    <property type="entry name" value="Beta-ketoacyl_synthase"/>
</dbReference>
<gene>
    <name evidence="5" type="primary">pcyE</name>
    <name evidence="6" type="ORF">HG543_24725</name>
</gene>
<dbReference type="EMBL" id="JABBJJ010000119">
    <property type="protein sequence ID" value="NMO18038.1"/>
    <property type="molecule type" value="Genomic_DNA"/>
</dbReference>
<evidence type="ECO:0000256" key="2">
    <source>
        <dbReference type="ARBA" id="ARBA00022679"/>
    </source>
</evidence>
<name>A0A346D7B2_9BACT</name>
<keyword evidence="2 3" id="KW-0808">Transferase</keyword>
<evidence type="ECO:0000313" key="7">
    <source>
        <dbReference type="Proteomes" id="UP000518300"/>
    </source>
</evidence>
<evidence type="ECO:0000256" key="1">
    <source>
        <dbReference type="ARBA" id="ARBA00008467"/>
    </source>
</evidence>
<dbReference type="Gene3D" id="3.40.47.10">
    <property type="match status" value="1"/>
</dbReference>